<evidence type="ECO:0000313" key="2">
    <source>
        <dbReference type="Proteomes" id="UP001172645"/>
    </source>
</evidence>
<dbReference type="RefSeq" id="WP_285869377.1">
    <property type="nucleotide sequence ID" value="NZ_JARFYM010000010.1"/>
</dbReference>
<protein>
    <submittedName>
        <fullName evidence="1">DUF4331 family protein</fullName>
    </submittedName>
</protein>
<gene>
    <name evidence="1" type="ORF">PY649_15440</name>
</gene>
<comment type="caution">
    <text evidence="1">The sequence shown here is derived from an EMBL/GenBank/DDBJ whole genome shotgun (WGS) entry which is preliminary data.</text>
</comment>
<accession>A0ABT7JVF0</accession>
<dbReference type="EMBL" id="JARFYM010000010">
    <property type="protein sequence ID" value="MDL2400300.1"/>
    <property type="molecule type" value="Genomic_DNA"/>
</dbReference>
<proteinExistence type="predicted"/>
<dbReference type="InterPro" id="IPR025566">
    <property type="entry name" value="DUF4331"/>
</dbReference>
<organism evidence="1 2">
    <name type="scientific">Rhizobium mayense</name>
    <dbReference type="NCBI Taxonomy" id="1312184"/>
    <lineage>
        <taxon>Bacteria</taxon>
        <taxon>Pseudomonadati</taxon>
        <taxon>Pseudomonadota</taxon>
        <taxon>Alphaproteobacteria</taxon>
        <taxon>Hyphomicrobiales</taxon>
        <taxon>Rhizobiaceae</taxon>
        <taxon>Rhizobium/Agrobacterium group</taxon>
        <taxon>Rhizobium</taxon>
    </lineage>
</organism>
<dbReference type="Proteomes" id="UP001172645">
    <property type="component" value="Unassembled WGS sequence"/>
</dbReference>
<reference evidence="1" key="1">
    <citation type="submission" date="2023-06" db="EMBL/GenBank/DDBJ databases">
        <title>Phylogenetic Diversity of Rhizobium strains.</title>
        <authorList>
            <person name="Moura F.T."/>
            <person name="Helene L.C.F."/>
            <person name="Hungria M."/>
        </authorList>
    </citation>
    <scope>NUCLEOTIDE SEQUENCE</scope>
    <source>
        <strain evidence="1">CCGE526</strain>
    </source>
</reference>
<keyword evidence="2" id="KW-1185">Reference proteome</keyword>
<evidence type="ECO:0000313" key="1">
    <source>
        <dbReference type="EMBL" id="MDL2400300.1"/>
    </source>
</evidence>
<name>A0ABT7JVF0_9HYPH</name>
<dbReference type="Pfam" id="PF14224">
    <property type="entry name" value="DUF4331"/>
    <property type="match status" value="2"/>
</dbReference>
<sequence length="372" mass="41026">MSDHFSGPSVMGDPAVDITDFYAFPSPDRPGNLVLIMNVFPMATAQAFFSDVVSHRFRLRPLFQSAGKFLHGPAEHTIEVRFRDVPSVTAVQKGTVITSDGREADFVVGESLELDGMRVFAGLVSDPFFMDVEATIRTDLSGQLSFSEKGTNTVQFRDVLSIVVEVEAASIVDRFEGVTLIAAVAETIVARRGKPIRLERVGRPEIKNVMLSNATRDPKGVELRDLYNREDAFSLSRDYRPLYEARLAATLAFFDAIDGATAWPPAADGRHPALDLLMDDYLVLDLSRPFAPGGFLEIERAALEHRPHATAGGRWLDDDILDEMLTLFVNSGRGKRLGDGVDGPTKPAALNFPYVREPNRRTDLPMPAFVEN</sequence>